<protein>
    <submittedName>
        <fullName evidence="3">Uncharacterized protein</fullName>
    </submittedName>
</protein>
<evidence type="ECO:0000313" key="2">
    <source>
        <dbReference type="Proteomes" id="UP000887566"/>
    </source>
</evidence>
<feature type="signal peptide" evidence="1">
    <location>
        <begin position="1"/>
        <end position="20"/>
    </location>
</feature>
<sequence>MRLVVFICTTLLSIANVVSGSTLYDHNLAKTITKRRSGFGLAELENNQNAEGLDPQENCRQKCNSDLLQKLDEVKVYGGFGNLGLPDTFDKENLDKFCRADREHDDCIVACGYLIQFNVRDYVCKTHYSKMLSFLPCYKQSATELKAQCEDEQCGQHERYAPNMDGYAKRCNRLLCNLKCASGVLTARCVGRLQGKEAAQFLTDFTNYQVNTWSLTSSAQMVVQGKTPVFPTACVPFLCTGG</sequence>
<organism evidence="2 3">
    <name type="scientific">Plectus sambesii</name>
    <dbReference type="NCBI Taxonomy" id="2011161"/>
    <lineage>
        <taxon>Eukaryota</taxon>
        <taxon>Metazoa</taxon>
        <taxon>Ecdysozoa</taxon>
        <taxon>Nematoda</taxon>
        <taxon>Chromadorea</taxon>
        <taxon>Plectida</taxon>
        <taxon>Plectina</taxon>
        <taxon>Plectoidea</taxon>
        <taxon>Plectidae</taxon>
        <taxon>Plectus</taxon>
    </lineage>
</organism>
<reference evidence="3" key="1">
    <citation type="submission" date="2022-11" db="UniProtKB">
        <authorList>
            <consortium name="WormBaseParasite"/>
        </authorList>
    </citation>
    <scope>IDENTIFICATION</scope>
</reference>
<dbReference type="WBParaSite" id="PSAMB.scaffold2779size21331.g19172.t1">
    <property type="protein sequence ID" value="PSAMB.scaffold2779size21331.g19172.t1"/>
    <property type="gene ID" value="PSAMB.scaffold2779size21331.g19172"/>
</dbReference>
<keyword evidence="2" id="KW-1185">Reference proteome</keyword>
<accession>A0A914W0L7</accession>
<dbReference type="Proteomes" id="UP000887566">
    <property type="component" value="Unplaced"/>
</dbReference>
<proteinExistence type="predicted"/>
<name>A0A914W0L7_9BILA</name>
<evidence type="ECO:0000313" key="3">
    <source>
        <dbReference type="WBParaSite" id="PSAMB.scaffold2779size21331.g19172.t1"/>
    </source>
</evidence>
<dbReference type="AlphaFoldDB" id="A0A914W0L7"/>
<keyword evidence="1" id="KW-0732">Signal</keyword>
<evidence type="ECO:0000256" key="1">
    <source>
        <dbReference type="SAM" id="SignalP"/>
    </source>
</evidence>
<feature type="chain" id="PRO_5037732435" evidence="1">
    <location>
        <begin position="21"/>
        <end position="242"/>
    </location>
</feature>